<dbReference type="EC" id="2.1.1.37" evidence="1"/>
<proteinExistence type="predicted"/>
<dbReference type="GO" id="GO:0032259">
    <property type="term" value="P:methylation"/>
    <property type="evidence" value="ECO:0007669"/>
    <property type="project" value="UniProtKB-KW"/>
</dbReference>
<dbReference type="GO" id="GO:0003886">
    <property type="term" value="F:DNA (cytosine-5-)-methyltransferase activity"/>
    <property type="evidence" value="ECO:0007669"/>
    <property type="project" value="UniProtKB-EC"/>
</dbReference>
<gene>
    <name evidence="5" type="ORF">METZ01_LOCUS472569</name>
</gene>
<dbReference type="InterPro" id="IPR001525">
    <property type="entry name" value="C5_MeTfrase"/>
</dbReference>
<dbReference type="Gene3D" id="3.90.120.10">
    <property type="entry name" value="DNA Methylase, subunit A, domain 2"/>
    <property type="match status" value="1"/>
</dbReference>
<dbReference type="InterPro" id="IPR031303">
    <property type="entry name" value="C5_meth_CS"/>
</dbReference>
<dbReference type="PANTHER" id="PTHR10629">
    <property type="entry name" value="CYTOSINE-SPECIFIC METHYLTRANSFERASE"/>
    <property type="match status" value="1"/>
</dbReference>
<dbReference type="PROSITE" id="PS00095">
    <property type="entry name" value="C5_MTASE_2"/>
    <property type="match status" value="1"/>
</dbReference>
<accession>A0A383BK20</accession>
<evidence type="ECO:0000256" key="3">
    <source>
        <dbReference type="ARBA" id="ARBA00022679"/>
    </source>
</evidence>
<dbReference type="EMBL" id="UINC01200708">
    <property type="protein sequence ID" value="SVE19715.1"/>
    <property type="molecule type" value="Genomic_DNA"/>
</dbReference>
<protein>
    <recommendedName>
        <fullName evidence="1">DNA (cytosine-5-)-methyltransferase</fullName>
        <ecNumber evidence="1">2.1.1.37</ecNumber>
    </recommendedName>
</protein>
<evidence type="ECO:0000256" key="1">
    <source>
        <dbReference type="ARBA" id="ARBA00011975"/>
    </source>
</evidence>
<dbReference type="GO" id="GO:0003677">
    <property type="term" value="F:DNA binding"/>
    <property type="evidence" value="ECO:0007669"/>
    <property type="project" value="TreeGrafter"/>
</dbReference>
<reference evidence="5" key="1">
    <citation type="submission" date="2018-05" db="EMBL/GenBank/DDBJ databases">
        <authorList>
            <person name="Lanie J.A."/>
            <person name="Ng W.-L."/>
            <person name="Kazmierczak K.M."/>
            <person name="Andrzejewski T.M."/>
            <person name="Davidsen T.M."/>
            <person name="Wayne K.J."/>
            <person name="Tettelin H."/>
            <person name="Glass J.I."/>
            <person name="Rusch D."/>
            <person name="Podicherti R."/>
            <person name="Tsui H.-C.T."/>
            <person name="Winkler M.E."/>
        </authorList>
    </citation>
    <scope>NUCLEOTIDE SEQUENCE</scope>
</reference>
<dbReference type="InterPro" id="IPR029063">
    <property type="entry name" value="SAM-dependent_MTases_sf"/>
</dbReference>
<sequence>MLESGEDGPRVLYRDIFPLRLDEVTKALPLGYTSSVDEDGRHWVSGPPWGSRNDSKWGWYDPSKFGDKMRRIRGDLPAPTVVAHLAKDGYMFVHPDEHRTITVREAARFQSFPDSYDFSAGGSNPISSQFRQVGNAVPPLLALALGCEVMRSMGHDLEYTLSDVFPKAD</sequence>
<dbReference type="Pfam" id="PF00145">
    <property type="entry name" value="DNA_methylase"/>
    <property type="match status" value="1"/>
</dbReference>
<evidence type="ECO:0000313" key="5">
    <source>
        <dbReference type="EMBL" id="SVE19715.1"/>
    </source>
</evidence>
<dbReference type="PANTHER" id="PTHR10629:SF52">
    <property type="entry name" value="DNA (CYTOSINE-5)-METHYLTRANSFERASE 1"/>
    <property type="match status" value="1"/>
</dbReference>
<organism evidence="5">
    <name type="scientific">marine metagenome</name>
    <dbReference type="NCBI Taxonomy" id="408172"/>
    <lineage>
        <taxon>unclassified sequences</taxon>
        <taxon>metagenomes</taxon>
        <taxon>ecological metagenomes</taxon>
    </lineage>
</organism>
<dbReference type="GO" id="GO:0044027">
    <property type="term" value="P:negative regulation of gene expression via chromosomal CpG island methylation"/>
    <property type="evidence" value="ECO:0007669"/>
    <property type="project" value="TreeGrafter"/>
</dbReference>
<dbReference type="InterPro" id="IPR050390">
    <property type="entry name" value="C5-Methyltransferase"/>
</dbReference>
<keyword evidence="4" id="KW-0949">S-adenosyl-L-methionine</keyword>
<evidence type="ECO:0000256" key="2">
    <source>
        <dbReference type="ARBA" id="ARBA00022603"/>
    </source>
</evidence>
<keyword evidence="3" id="KW-0808">Transferase</keyword>
<keyword evidence="2" id="KW-0489">Methyltransferase</keyword>
<evidence type="ECO:0000256" key="4">
    <source>
        <dbReference type="ARBA" id="ARBA00022691"/>
    </source>
</evidence>
<dbReference type="AlphaFoldDB" id="A0A383BK20"/>
<name>A0A383BK20_9ZZZZ</name>
<dbReference type="SUPFAM" id="SSF53335">
    <property type="entry name" value="S-adenosyl-L-methionine-dependent methyltransferases"/>
    <property type="match status" value="1"/>
</dbReference>